<dbReference type="Gene3D" id="3.30.70.270">
    <property type="match status" value="1"/>
</dbReference>
<dbReference type="InterPro" id="IPR043128">
    <property type="entry name" value="Rev_trsase/Diguanyl_cyclase"/>
</dbReference>
<accession>A0A151SUT7</accession>
<keyword evidence="4" id="KW-1185">Reference proteome</keyword>
<dbReference type="InterPro" id="IPR051320">
    <property type="entry name" value="Viral_Replic_Matur_Polypro"/>
</dbReference>
<dbReference type="EMBL" id="CM003612">
    <property type="protein sequence ID" value="KYP58547.1"/>
    <property type="molecule type" value="Genomic_DNA"/>
</dbReference>
<proteinExistence type="predicted"/>
<protein>
    <submittedName>
        <fullName evidence="3">Polyprotein</fullName>
    </submittedName>
</protein>
<evidence type="ECO:0000259" key="2">
    <source>
        <dbReference type="Pfam" id="PF00078"/>
    </source>
</evidence>
<reference evidence="3 4" key="1">
    <citation type="journal article" date="2012" name="Nat. Biotechnol.">
        <title>Draft genome sequence of pigeonpea (Cajanus cajan), an orphan legume crop of resource-poor farmers.</title>
        <authorList>
            <person name="Varshney R.K."/>
            <person name="Chen W."/>
            <person name="Li Y."/>
            <person name="Bharti A.K."/>
            <person name="Saxena R.K."/>
            <person name="Schlueter J.A."/>
            <person name="Donoghue M.T."/>
            <person name="Azam S."/>
            <person name="Fan G."/>
            <person name="Whaley A.M."/>
            <person name="Farmer A.D."/>
            <person name="Sheridan J."/>
            <person name="Iwata A."/>
            <person name="Tuteja R."/>
            <person name="Penmetsa R.V."/>
            <person name="Wu W."/>
            <person name="Upadhyaya H.D."/>
            <person name="Yang S.P."/>
            <person name="Shah T."/>
            <person name="Saxena K.B."/>
            <person name="Michael T."/>
            <person name="McCombie W.R."/>
            <person name="Yang B."/>
            <person name="Zhang G."/>
            <person name="Yang H."/>
            <person name="Wang J."/>
            <person name="Spillane C."/>
            <person name="Cook D.R."/>
            <person name="May G.D."/>
            <person name="Xu X."/>
            <person name="Jackson S.A."/>
        </authorList>
    </citation>
    <scope>NUCLEOTIDE SEQUENCE [LARGE SCALE GENOMIC DNA]</scope>
    <source>
        <strain evidence="4">cv. Asha</strain>
    </source>
</reference>
<name>A0A151SUT7_CAJCA</name>
<dbReference type="PANTHER" id="PTHR33064:SF37">
    <property type="entry name" value="RIBONUCLEASE H"/>
    <property type="match status" value="1"/>
</dbReference>
<dbReference type="PANTHER" id="PTHR33064">
    <property type="entry name" value="POL PROTEIN"/>
    <property type="match status" value="1"/>
</dbReference>
<feature type="compositionally biased region" description="Polar residues" evidence="1">
    <location>
        <begin position="183"/>
        <end position="209"/>
    </location>
</feature>
<dbReference type="InterPro" id="IPR043502">
    <property type="entry name" value="DNA/RNA_pol_sf"/>
</dbReference>
<feature type="domain" description="Reverse transcriptase" evidence="2">
    <location>
        <begin position="45"/>
        <end position="112"/>
    </location>
</feature>
<dbReference type="InterPro" id="IPR000477">
    <property type="entry name" value="RT_dom"/>
</dbReference>
<evidence type="ECO:0000313" key="3">
    <source>
        <dbReference type="EMBL" id="KYP58547.1"/>
    </source>
</evidence>
<dbReference type="Proteomes" id="UP000075243">
    <property type="component" value="Chromosome 10"/>
</dbReference>
<sequence length="381" mass="43735">MSHELVIHCQNEIKDLLSKGLIRKSKSPWSCTAFYVNKAFEIERGAPRLVINYKPLNQALQWIRYPIPNKKDLLARLHSAKIFSKFEMKSGFWQIQINPSDRYKTAFTVSLKKSPPPWTDVHTNLVRQIKLQVKVLPCLYLPNPNLFKIVETDTSDSGYGGITLGRSSRSAKSVSSVEDAQSLKASSETSKKGTSTQKLIKSGSTTQPSDPHPNKICEKIFPPTFLFKPLSPKKTRKFYEFILVDSKSVAIKHNFDKSDDQLITHSTLQILKILTFKDFEKNYNYWDYFNAWTHVFWIQNKNHRHSWLIYFKRNFAASTNDEALTANLHQILDLLQTDSESTSCKGKIKKEVSSPSSSGSYFQNEDDCFGINFDEVDIEED</sequence>
<dbReference type="SUPFAM" id="SSF56672">
    <property type="entry name" value="DNA/RNA polymerases"/>
    <property type="match status" value="1"/>
</dbReference>
<evidence type="ECO:0000313" key="4">
    <source>
        <dbReference type="Proteomes" id="UP000075243"/>
    </source>
</evidence>
<dbReference type="Gene3D" id="3.10.10.10">
    <property type="entry name" value="HIV Type 1 Reverse Transcriptase, subunit A, domain 1"/>
    <property type="match status" value="1"/>
</dbReference>
<dbReference type="Gramene" id="C.cajan_13544.t">
    <property type="protein sequence ID" value="C.cajan_13544.t"/>
    <property type="gene ID" value="C.cajan_13544"/>
</dbReference>
<dbReference type="Pfam" id="PF00078">
    <property type="entry name" value="RVT_1"/>
    <property type="match status" value="1"/>
</dbReference>
<evidence type="ECO:0000256" key="1">
    <source>
        <dbReference type="SAM" id="MobiDB-lite"/>
    </source>
</evidence>
<dbReference type="AlphaFoldDB" id="A0A151SUT7"/>
<gene>
    <name evidence="3" type="ORF">KK1_013960</name>
</gene>
<feature type="region of interest" description="Disordered" evidence="1">
    <location>
        <begin position="182"/>
        <end position="215"/>
    </location>
</feature>
<organism evidence="3 4">
    <name type="scientific">Cajanus cajan</name>
    <name type="common">Pigeon pea</name>
    <name type="synonym">Cajanus indicus</name>
    <dbReference type="NCBI Taxonomy" id="3821"/>
    <lineage>
        <taxon>Eukaryota</taxon>
        <taxon>Viridiplantae</taxon>
        <taxon>Streptophyta</taxon>
        <taxon>Embryophyta</taxon>
        <taxon>Tracheophyta</taxon>
        <taxon>Spermatophyta</taxon>
        <taxon>Magnoliopsida</taxon>
        <taxon>eudicotyledons</taxon>
        <taxon>Gunneridae</taxon>
        <taxon>Pentapetalae</taxon>
        <taxon>rosids</taxon>
        <taxon>fabids</taxon>
        <taxon>Fabales</taxon>
        <taxon>Fabaceae</taxon>
        <taxon>Papilionoideae</taxon>
        <taxon>50 kb inversion clade</taxon>
        <taxon>NPAAA clade</taxon>
        <taxon>indigoferoid/millettioid clade</taxon>
        <taxon>Phaseoleae</taxon>
        <taxon>Cajanus</taxon>
    </lineage>
</organism>